<name>A0ABM6I3W3_9HYPH</name>
<protein>
    <recommendedName>
        <fullName evidence="3">Transposase</fullName>
    </recommendedName>
</protein>
<evidence type="ECO:0000313" key="1">
    <source>
        <dbReference type="EMBL" id="AQQ05017.1"/>
    </source>
</evidence>
<dbReference type="Proteomes" id="UP000188174">
    <property type="component" value="Chromosome"/>
</dbReference>
<accession>A0ABM6I3W3</accession>
<gene>
    <name evidence="1" type="ORF">B0E33_16800</name>
</gene>
<evidence type="ECO:0008006" key="3">
    <source>
        <dbReference type="Google" id="ProtNLM"/>
    </source>
</evidence>
<sequence length="60" mass="7085">MRQMKAELIRFNLEAFRAQFCSQLVILFHWTRREVIAFTEAFARRAQFNLKQTDCTGASS</sequence>
<dbReference type="EMBL" id="CP019630">
    <property type="protein sequence ID" value="AQQ05017.1"/>
    <property type="molecule type" value="Genomic_DNA"/>
</dbReference>
<reference evidence="1 2" key="1">
    <citation type="submission" date="2017-02" db="EMBL/GenBank/DDBJ databases">
        <authorList>
            <person name="Jeong S."/>
        </authorList>
    </citation>
    <scope>NUCLEOTIDE SEQUENCE [LARGE SCALE GENOMIC DNA]</scope>
    <source>
        <strain evidence="1 2">RMAR6-6</strain>
    </source>
</reference>
<proteinExistence type="predicted"/>
<keyword evidence="2" id="KW-1185">Reference proteome</keyword>
<evidence type="ECO:0000313" key="2">
    <source>
        <dbReference type="Proteomes" id="UP000188174"/>
    </source>
</evidence>
<organism evidence="1 2">
    <name type="scientific">Roseibium algicola</name>
    <dbReference type="NCBI Taxonomy" id="2857014"/>
    <lineage>
        <taxon>Bacteria</taxon>
        <taxon>Pseudomonadati</taxon>
        <taxon>Pseudomonadota</taxon>
        <taxon>Alphaproteobacteria</taxon>
        <taxon>Hyphomicrobiales</taxon>
        <taxon>Stappiaceae</taxon>
        <taxon>Roseibium</taxon>
    </lineage>
</organism>